<protein>
    <submittedName>
        <fullName evidence="1">Uncharacterized protein</fullName>
    </submittedName>
</protein>
<dbReference type="Proteomes" id="UP000314294">
    <property type="component" value="Unassembled WGS sequence"/>
</dbReference>
<reference evidence="1 2" key="1">
    <citation type="submission" date="2019-03" db="EMBL/GenBank/DDBJ databases">
        <title>First draft genome of Liparis tanakae, snailfish: a comprehensive survey of snailfish specific genes.</title>
        <authorList>
            <person name="Kim W."/>
            <person name="Song I."/>
            <person name="Jeong J.-H."/>
            <person name="Kim D."/>
            <person name="Kim S."/>
            <person name="Ryu S."/>
            <person name="Song J.Y."/>
            <person name="Lee S.K."/>
        </authorList>
    </citation>
    <scope>NUCLEOTIDE SEQUENCE [LARGE SCALE GENOMIC DNA]</scope>
    <source>
        <tissue evidence="1">Muscle</tissue>
    </source>
</reference>
<comment type="caution">
    <text evidence="1">The sequence shown here is derived from an EMBL/GenBank/DDBJ whole genome shotgun (WGS) entry which is preliminary data.</text>
</comment>
<dbReference type="AlphaFoldDB" id="A0A4Z2FKC4"/>
<accession>A0A4Z2FKC4</accession>
<proteinExistence type="predicted"/>
<evidence type="ECO:0000313" key="2">
    <source>
        <dbReference type="Proteomes" id="UP000314294"/>
    </source>
</evidence>
<keyword evidence="2" id="KW-1185">Reference proteome</keyword>
<organism evidence="1 2">
    <name type="scientific">Liparis tanakae</name>
    <name type="common">Tanaka's snailfish</name>
    <dbReference type="NCBI Taxonomy" id="230148"/>
    <lineage>
        <taxon>Eukaryota</taxon>
        <taxon>Metazoa</taxon>
        <taxon>Chordata</taxon>
        <taxon>Craniata</taxon>
        <taxon>Vertebrata</taxon>
        <taxon>Euteleostomi</taxon>
        <taxon>Actinopterygii</taxon>
        <taxon>Neopterygii</taxon>
        <taxon>Teleostei</taxon>
        <taxon>Neoteleostei</taxon>
        <taxon>Acanthomorphata</taxon>
        <taxon>Eupercaria</taxon>
        <taxon>Perciformes</taxon>
        <taxon>Cottioidei</taxon>
        <taxon>Cottales</taxon>
        <taxon>Liparidae</taxon>
        <taxon>Liparis</taxon>
    </lineage>
</organism>
<gene>
    <name evidence="1" type="ORF">EYF80_049102</name>
</gene>
<sequence>MEKSPIVLDEGQQKVDGLKWGQNEVLTSQAGGREIKRTASSGEDGGIGEAMAHSICGAEQLTGQSLGANITITTATSPWTGFTK</sequence>
<evidence type="ECO:0000313" key="1">
    <source>
        <dbReference type="EMBL" id="TNN40732.1"/>
    </source>
</evidence>
<name>A0A4Z2FKC4_9TELE</name>
<dbReference type="EMBL" id="SRLO01001164">
    <property type="protein sequence ID" value="TNN40732.1"/>
    <property type="molecule type" value="Genomic_DNA"/>
</dbReference>